<keyword evidence="3" id="KW-1185">Reference proteome</keyword>
<organism evidence="2 3">
    <name type="scientific">Muricoccus pecuniae</name>
    <dbReference type="NCBI Taxonomy" id="693023"/>
    <lineage>
        <taxon>Bacteria</taxon>
        <taxon>Pseudomonadati</taxon>
        <taxon>Pseudomonadota</taxon>
        <taxon>Alphaproteobacteria</taxon>
        <taxon>Acetobacterales</taxon>
        <taxon>Roseomonadaceae</taxon>
        <taxon>Muricoccus</taxon>
    </lineage>
</organism>
<feature type="compositionally biased region" description="Polar residues" evidence="1">
    <location>
        <begin position="1"/>
        <end position="10"/>
    </location>
</feature>
<dbReference type="AlphaFoldDB" id="A0A840Y4Z5"/>
<sequence>MDGSSTSSARGTGQGASAGPAPAPHGVRRGRARGGRGGGPDLRRAAPRGGSEGSGVPTNEKALRGGDGSFAGLLLIEATDEAALHGALARYERAIAALGAEEDGPATYSPVFMLRANPGEAAG</sequence>
<proteinExistence type="predicted"/>
<dbReference type="EMBL" id="JACIJD010000007">
    <property type="protein sequence ID" value="MBB5693849.1"/>
    <property type="molecule type" value="Genomic_DNA"/>
</dbReference>
<gene>
    <name evidence="2" type="ORF">FHS87_001886</name>
</gene>
<evidence type="ECO:0000256" key="1">
    <source>
        <dbReference type="SAM" id="MobiDB-lite"/>
    </source>
</evidence>
<evidence type="ECO:0000313" key="3">
    <source>
        <dbReference type="Proteomes" id="UP000580654"/>
    </source>
</evidence>
<comment type="caution">
    <text evidence="2">The sequence shown here is derived from an EMBL/GenBank/DDBJ whole genome shotgun (WGS) entry which is preliminary data.</text>
</comment>
<protein>
    <submittedName>
        <fullName evidence="2">Uncharacterized protein</fullName>
    </submittedName>
</protein>
<reference evidence="2 3" key="1">
    <citation type="submission" date="2020-08" db="EMBL/GenBank/DDBJ databases">
        <title>Genomic Encyclopedia of Type Strains, Phase IV (KMG-IV): sequencing the most valuable type-strain genomes for metagenomic binning, comparative biology and taxonomic classification.</title>
        <authorList>
            <person name="Goeker M."/>
        </authorList>
    </citation>
    <scope>NUCLEOTIDE SEQUENCE [LARGE SCALE GENOMIC DNA]</scope>
    <source>
        <strain evidence="2 3">DSM 25622</strain>
    </source>
</reference>
<evidence type="ECO:0000313" key="2">
    <source>
        <dbReference type="EMBL" id="MBB5693849.1"/>
    </source>
</evidence>
<dbReference type="Proteomes" id="UP000580654">
    <property type="component" value="Unassembled WGS sequence"/>
</dbReference>
<name>A0A840Y4Z5_9PROT</name>
<dbReference type="RefSeq" id="WP_184516780.1">
    <property type="nucleotide sequence ID" value="NZ_JACIJD010000007.1"/>
</dbReference>
<accession>A0A840Y4Z5</accession>
<feature type="region of interest" description="Disordered" evidence="1">
    <location>
        <begin position="1"/>
        <end position="67"/>
    </location>
</feature>